<dbReference type="PROSITE" id="PS51257">
    <property type="entry name" value="PROKAR_LIPOPROTEIN"/>
    <property type="match status" value="1"/>
</dbReference>
<reference evidence="4" key="1">
    <citation type="submission" date="2016-11" db="EMBL/GenBank/DDBJ databases">
        <authorList>
            <person name="Varghese N."/>
            <person name="Submissions S."/>
        </authorList>
    </citation>
    <scope>NUCLEOTIDE SEQUENCE [LARGE SCALE GENOMIC DNA]</scope>
    <source>
        <strain evidence="4">UWOS</strain>
    </source>
</reference>
<dbReference type="Proteomes" id="UP000184275">
    <property type="component" value="Unassembled WGS sequence"/>
</dbReference>
<organism evidence="3 4">
    <name type="scientific">Fibrobacter intestinalis</name>
    <dbReference type="NCBI Taxonomy" id="28122"/>
    <lineage>
        <taxon>Bacteria</taxon>
        <taxon>Pseudomonadati</taxon>
        <taxon>Fibrobacterota</taxon>
        <taxon>Fibrobacteria</taxon>
        <taxon>Fibrobacterales</taxon>
        <taxon>Fibrobacteraceae</taxon>
        <taxon>Fibrobacter</taxon>
    </lineage>
</organism>
<evidence type="ECO:0000256" key="1">
    <source>
        <dbReference type="SAM" id="SignalP"/>
    </source>
</evidence>
<sequence>MKHLNRIAAAVAFIATTFLFSACGGESFTDSRDGQKYKTVKIGDQVWMAENLKFKGGAESVEESGARYVWDSALVACPEGWHLPSKSELEGIVSDTSIDYVWSSTEKEDLSLGAYIKDGDKLAYAMKSDLRVVRCVQGKGEQQRLQEVKGHKVIRIGNSIWMANNLNIETPTSICYLEDESECSKGRFYTISEAKNICPQGWRLPNKKDASTLINKLSKYCKEIEPYRHSLDDCSVVREFWGQKMGYYKEDGQFRYGTGSMIIGYWLLSYGNTIENHVDLTVEKIDRWDFKGKFNVRCIADTEENKE</sequence>
<accession>A0A1M6WUY9</accession>
<keyword evidence="4" id="KW-1185">Reference proteome</keyword>
<feature type="signal peptide" evidence="1">
    <location>
        <begin position="1"/>
        <end position="21"/>
    </location>
</feature>
<dbReference type="NCBIfam" id="TIGR02145">
    <property type="entry name" value="Fib_succ_major"/>
    <property type="match status" value="2"/>
</dbReference>
<feature type="domain" description="Fibrobacter succinogenes major paralogous" evidence="2">
    <location>
        <begin position="154"/>
        <end position="299"/>
    </location>
</feature>
<name>A0A1M6WUY9_9BACT</name>
<evidence type="ECO:0000259" key="2">
    <source>
        <dbReference type="Pfam" id="PF09603"/>
    </source>
</evidence>
<dbReference type="InterPro" id="IPR011871">
    <property type="entry name" value="Fib_succ_major"/>
</dbReference>
<dbReference type="EMBL" id="FRAW01000027">
    <property type="protein sequence ID" value="SHK97471.1"/>
    <property type="molecule type" value="Genomic_DNA"/>
</dbReference>
<feature type="chain" id="PRO_5009922185" evidence="1">
    <location>
        <begin position="22"/>
        <end position="307"/>
    </location>
</feature>
<dbReference type="RefSeq" id="WP_073305387.1">
    <property type="nucleotide sequence ID" value="NZ_FRAW01000027.1"/>
</dbReference>
<dbReference type="Pfam" id="PF09603">
    <property type="entry name" value="Fib_succ_major"/>
    <property type="match status" value="1"/>
</dbReference>
<evidence type="ECO:0000313" key="3">
    <source>
        <dbReference type="EMBL" id="SHK97471.1"/>
    </source>
</evidence>
<gene>
    <name evidence="3" type="ORF">SAMN05720469_12714</name>
</gene>
<protein>
    <submittedName>
        <fullName evidence="3">Major paralogous domain-containing protein</fullName>
    </submittedName>
</protein>
<proteinExistence type="predicted"/>
<keyword evidence="1" id="KW-0732">Signal</keyword>
<dbReference type="AlphaFoldDB" id="A0A1M6WUY9"/>
<evidence type="ECO:0000313" key="4">
    <source>
        <dbReference type="Proteomes" id="UP000184275"/>
    </source>
</evidence>